<accession>A0A172ZA39</accession>
<sequence>MLTTGINQGPTPAIVHSEVLETPSGDIGLVRLACRPPSDLAPTPNAAPSATLKSYAQRQRPSTPLAREAAALAQFIKAGAGSPLETAQKMMVLEGKYLLEQSHAAFQTIAEKLFPEVDEHLSRVINDKLLSHAHTSRLELHKAVAELSKMPGDTPDVAAYGRILKQAVQSQTELFAGKVALYQEVLAQPELSATDRAHIERSEHAFARYAQQVATQIPGALKQASAKAEATVKALHHLHQPAKEWEDISHQLKTLVRQTSAEGEFKDALDNARLPDVLEELHQHNDGWAATTKAFVAGAVPQMLASGLAFGFARAVVESAIPHDLAKQVFAAGVTMAGTHEVGTNLLKPIGQELVGPWNLKPIKASEVIPNPNPRVSILGQIQPLSDAAKTQAKQAVDDLRSRHLNAQQANKNGTGIGEAQAFGAFGLAQGIRRAIGFAAPQLHVSDYGPRTLTSMGGGLLMGGVQSSSQLRSTTPDKRGRQLPTHTFKGTDKPLAQRIAKATSDAVLASDLSKSEVRQSLLSKTFGSLIGLGNAVAVSTVARTLGSDTLAQKFGQVVMAALGSPALLIPAYAAFQSGPETKAHTAALKAAQLPGTAVQASAPNFPRTRTALQNMRAPDRADLPHGSLPGTWGRTAENTYHRVRGGLQIASQLPTETLEHAPQLLKAAPAALASAASSMGKALSGSHSVVETDIPDPQPPGAFHLG</sequence>
<name>A0A172ZA39_9PSED</name>
<geneLocation type="plasmid" evidence="3">
    <name>pp27494_1</name>
</geneLocation>
<evidence type="ECO:0000313" key="3">
    <source>
        <dbReference type="Proteomes" id="UP000077829"/>
    </source>
</evidence>
<proteinExistence type="predicted"/>
<feature type="region of interest" description="Disordered" evidence="1">
    <location>
        <begin position="687"/>
        <end position="706"/>
    </location>
</feature>
<evidence type="ECO:0000256" key="1">
    <source>
        <dbReference type="SAM" id="MobiDB-lite"/>
    </source>
</evidence>
<gene>
    <name evidence="2" type="ORF">A7J50_5932</name>
</gene>
<dbReference type="RefSeq" id="WP_064455073.1">
    <property type="nucleotide sequence ID" value="NZ_CP015601.1"/>
</dbReference>
<dbReference type="PATRIC" id="fig|219572.3.peg.6086"/>
<dbReference type="AlphaFoldDB" id="A0A172ZA39"/>
<dbReference type="KEGG" id="panr:A7J50_5932"/>
<evidence type="ECO:0000313" key="2">
    <source>
        <dbReference type="EMBL" id="ANF89248.1"/>
    </source>
</evidence>
<dbReference type="EMBL" id="CP015601">
    <property type="protein sequence ID" value="ANF89248.1"/>
    <property type="molecule type" value="Genomic_DNA"/>
</dbReference>
<keyword evidence="2" id="KW-0614">Plasmid</keyword>
<reference evidence="2 3" key="1">
    <citation type="submission" date="2016-05" db="EMBL/GenBank/DDBJ databases">
        <title>Complete genome sequence of Pseudomonas antarctica PAMC 27494.</title>
        <authorList>
            <person name="Lee J."/>
        </authorList>
    </citation>
    <scope>NUCLEOTIDE SEQUENCE [LARGE SCALE GENOMIC DNA]</scope>
    <source>
        <strain evidence="2 3">PAMC 27494</strain>
        <plasmid evidence="3">Plasmid pp27494_1</plasmid>
    </source>
</reference>
<dbReference type="Proteomes" id="UP000077829">
    <property type="component" value="Plasmid pP27494_1"/>
</dbReference>
<feature type="region of interest" description="Disordered" evidence="1">
    <location>
        <begin position="466"/>
        <end position="489"/>
    </location>
</feature>
<protein>
    <submittedName>
        <fullName evidence="2">Uncharacterized protein</fullName>
    </submittedName>
</protein>
<organism evidence="2 3">
    <name type="scientific">Pseudomonas antarctica</name>
    <dbReference type="NCBI Taxonomy" id="219572"/>
    <lineage>
        <taxon>Bacteria</taxon>
        <taxon>Pseudomonadati</taxon>
        <taxon>Pseudomonadota</taxon>
        <taxon>Gammaproteobacteria</taxon>
        <taxon>Pseudomonadales</taxon>
        <taxon>Pseudomonadaceae</taxon>
        <taxon>Pseudomonas</taxon>
    </lineage>
</organism>